<name>A0A919P3Q6_9CELL</name>
<accession>A0A919P3Q6</accession>
<dbReference type="Gene3D" id="3.40.50.360">
    <property type="match status" value="1"/>
</dbReference>
<dbReference type="GO" id="GO:0010181">
    <property type="term" value="F:FMN binding"/>
    <property type="evidence" value="ECO:0007669"/>
    <property type="project" value="InterPro"/>
</dbReference>
<reference evidence="1" key="1">
    <citation type="submission" date="2021-01" db="EMBL/GenBank/DDBJ databases">
        <title>Whole genome shotgun sequence of Cellulomonas chitinilytica NBRC 110799.</title>
        <authorList>
            <person name="Komaki H."/>
            <person name="Tamura T."/>
        </authorList>
    </citation>
    <scope>NUCLEOTIDE SEQUENCE</scope>
    <source>
        <strain evidence="1">NBRC 110799</strain>
    </source>
</reference>
<dbReference type="Proteomes" id="UP000632740">
    <property type="component" value="Unassembled WGS sequence"/>
</dbReference>
<evidence type="ECO:0000313" key="2">
    <source>
        <dbReference type="Proteomes" id="UP000632740"/>
    </source>
</evidence>
<dbReference type="PROSITE" id="PS00201">
    <property type="entry name" value="FLAVODOXIN"/>
    <property type="match status" value="1"/>
</dbReference>
<dbReference type="GO" id="GO:0009055">
    <property type="term" value="F:electron transfer activity"/>
    <property type="evidence" value="ECO:0007669"/>
    <property type="project" value="InterPro"/>
</dbReference>
<dbReference type="AlphaFoldDB" id="A0A919P3Q6"/>
<proteinExistence type="predicted"/>
<organism evidence="1 2">
    <name type="scientific">Cellulomonas chitinilytica</name>
    <dbReference type="NCBI Taxonomy" id="398759"/>
    <lineage>
        <taxon>Bacteria</taxon>
        <taxon>Bacillati</taxon>
        <taxon>Actinomycetota</taxon>
        <taxon>Actinomycetes</taxon>
        <taxon>Micrococcales</taxon>
        <taxon>Cellulomonadaceae</taxon>
        <taxon>Cellulomonas</taxon>
    </lineage>
</organism>
<comment type="caution">
    <text evidence="1">The sequence shown here is derived from an EMBL/GenBank/DDBJ whole genome shotgun (WGS) entry which is preliminary data.</text>
</comment>
<keyword evidence="2" id="KW-1185">Reference proteome</keyword>
<dbReference type="EMBL" id="BONK01000006">
    <property type="protein sequence ID" value="GIG21343.1"/>
    <property type="molecule type" value="Genomic_DNA"/>
</dbReference>
<gene>
    <name evidence="1" type="ORF">Cch01nite_20670</name>
</gene>
<dbReference type="InterPro" id="IPR001226">
    <property type="entry name" value="Flavodoxin_CS"/>
</dbReference>
<dbReference type="InterPro" id="IPR029039">
    <property type="entry name" value="Flavoprotein-like_sf"/>
</dbReference>
<evidence type="ECO:0000313" key="1">
    <source>
        <dbReference type="EMBL" id="GIG21343.1"/>
    </source>
</evidence>
<protein>
    <submittedName>
        <fullName evidence="1">Flavodoxin</fullName>
    </submittedName>
</protein>
<sequence>MTALVVYESSFGNTAELARAVWAGMFARRPDVELVEVRGAPEHLPDDIDLLVVGAPTHAFGLSRPRTRADAAVQAGRPPEPSTIGVREWLAHLDRPGRTVHAAAFDTRIQSPHVPGSAASGAGKRLRHAGYAVDDVESFWVTGTKGPLAVGELERARAWGSHLTEVVPPSA</sequence>
<dbReference type="SUPFAM" id="SSF52218">
    <property type="entry name" value="Flavoproteins"/>
    <property type="match status" value="1"/>
</dbReference>
<dbReference type="RefSeq" id="WP_203752822.1">
    <property type="nucleotide sequence ID" value="NZ_BONK01000006.1"/>
</dbReference>